<dbReference type="EMBL" id="BMQO01000005">
    <property type="protein sequence ID" value="GGS26100.1"/>
    <property type="molecule type" value="Genomic_DNA"/>
</dbReference>
<dbReference type="InterPro" id="IPR050177">
    <property type="entry name" value="Lipid_A_modif_metabolic_enz"/>
</dbReference>
<dbReference type="SUPFAM" id="SSF51735">
    <property type="entry name" value="NAD(P)-binding Rossmann-fold domains"/>
    <property type="match status" value="1"/>
</dbReference>
<comment type="caution">
    <text evidence="3">The sequence shown here is derived from an EMBL/GenBank/DDBJ whole genome shotgun (WGS) entry which is preliminary data.</text>
</comment>
<evidence type="ECO:0000313" key="4">
    <source>
        <dbReference type="Proteomes" id="UP000620633"/>
    </source>
</evidence>
<dbReference type="PANTHER" id="PTHR43245">
    <property type="entry name" value="BIFUNCTIONAL POLYMYXIN RESISTANCE PROTEIN ARNA"/>
    <property type="match status" value="1"/>
</dbReference>
<dbReference type="Proteomes" id="UP000620633">
    <property type="component" value="Unassembled WGS sequence"/>
</dbReference>
<dbReference type="InterPro" id="IPR036291">
    <property type="entry name" value="NAD(P)-bd_dom_sf"/>
</dbReference>
<dbReference type="RefSeq" id="WP_189100813.1">
    <property type="nucleotide sequence ID" value="NZ_BMQO01000005.1"/>
</dbReference>
<gene>
    <name evidence="3" type="ORF">GCM10008961_17030</name>
</gene>
<organism evidence="3 4">
    <name type="scientific">Deinococcus knuensis</name>
    <dbReference type="NCBI Taxonomy" id="1837380"/>
    <lineage>
        <taxon>Bacteria</taxon>
        <taxon>Thermotogati</taxon>
        <taxon>Deinococcota</taxon>
        <taxon>Deinococci</taxon>
        <taxon>Deinococcales</taxon>
        <taxon>Deinococcaceae</taxon>
        <taxon>Deinococcus</taxon>
    </lineage>
</organism>
<dbReference type="InterPro" id="IPR002225">
    <property type="entry name" value="3Beta_OHSteriod_DH/Estase"/>
</dbReference>
<evidence type="ECO:0000313" key="3">
    <source>
        <dbReference type="EMBL" id="GGS26100.1"/>
    </source>
</evidence>
<name>A0ABQ2SFD7_9DEIO</name>
<comment type="similarity">
    <text evidence="1">Belongs to the 3-beta-HSD family.</text>
</comment>
<dbReference type="PANTHER" id="PTHR43245:SF55">
    <property type="entry name" value="NAD(P)-BINDING DOMAIN-CONTAINING PROTEIN"/>
    <property type="match status" value="1"/>
</dbReference>
<keyword evidence="4" id="KW-1185">Reference proteome</keyword>
<feature type="domain" description="3-beta hydroxysteroid dehydrogenase/isomerase" evidence="2">
    <location>
        <begin position="10"/>
        <end position="212"/>
    </location>
</feature>
<dbReference type="Gene3D" id="3.40.50.720">
    <property type="entry name" value="NAD(P)-binding Rossmann-like Domain"/>
    <property type="match status" value="1"/>
</dbReference>
<evidence type="ECO:0000259" key="2">
    <source>
        <dbReference type="Pfam" id="PF01073"/>
    </source>
</evidence>
<sequence length="320" mass="36325">METNSEAWILTGGSGFIGQHLIKYLLEITEIKIINIDIVKNPIEDERILDINIDILRLGEISIPHGLNISKIIHLAALAKEPGYQWEEYFRTNAAGTLEVIKLAERIDCKEIIFTSTMMVFRASESQKLISDIKDGDTAYGISKSIAEEELIKWEIRGDGRKLLIIRPGVVFGAGEGANFTRMIKSSKKGRFFFIGRKSTIKGCIYVKELVNIISHYHSSCGSNIVHAVYPQQYSISDIYESISRVYGINKPAYTLSYPAMMALAGIYNFIFPKSFIHPRRIQKLYYSTNIESSLDSEDYRLVYGNLDLALSDWKKEEDI</sequence>
<evidence type="ECO:0000256" key="1">
    <source>
        <dbReference type="ARBA" id="ARBA00009219"/>
    </source>
</evidence>
<accession>A0ABQ2SFD7</accession>
<reference evidence="4" key="1">
    <citation type="journal article" date="2019" name="Int. J. Syst. Evol. Microbiol.">
        <title>The Global Catalogue of Microorganisms (GCM) 10K type strain sequencing project: providing services to taxonomists for standard genome sequencing and annotation.</title>
        <authorList>
            <consortium name="The Broad Institute Genomics Platform"/>
            <consortium name="The Broad Institute Genome Sequencing Center for Infectious Disease"/>
            <person name="Wu L."/>
            <person name="Ma J."/>
        </authorList>
    </citation>
    <scope>NUCLEOTIDE SEQUENCE [LARGE SCALE GENOMIC DNA]</scope>
    <source>
        <strain evidence="4">JCM 31406</strain>
    </source>
</reference>
<dbReference type="Pfam" id="PF01073">
    <property type="entry name" value="3Beta_HSD"/>
    <property type="match status" value="1"/>
</dbReference>
<proteinExistence type="inferred from homology"/>
<protein>
    <submittedName>
        <fullName evidence="3">UDP-N-acetylglucosamine 4-epimerase</fullName>
    </submittedName>
</protein>